<dbReference type="InterPro" id="IPR003439">
    <property type="entry name" value="ABC_transporter-like_ATP-bd"/>
</dbReference>
<dbReference type="Proteomes" id="UP000216538">
    <property type="component" value="Unassembled WGS sequence"/>
</dbReference>
<dbReference type="InterPro" id="IPR027417">
    <property type="entry name" value="P-loop_NTPase"/>
</dbReference>
<dbReference type="InterPro" id="IPR017780">
    <property type="entry name" value="ABC_transptr_urea_ATP-bd_UrtE"/>
</dbReference>
<dbReference type="GO" id="GO:0015658">
    <property type="term" value="F:branched-chain amino acid transmembrane transporter activity"/>
    <property type="evidence" value="ECO:0007669"/>
    <property type="project" value="TreeGrafter"/>
</dbReference>
<dbReference type="GO" id="GO:0016887">
    <property type="term" value="F:ATP hydrolysis activity"/>
    <property type="evidence" value="ECO:0007669"/>
    <property type="project" value="InterPro"/>
</dbReference>
<reference evidence="8 10" key="2">
    <citation type="submission" date="2017-07" db="EMBL/GenBank/DDBJ databases">
        <title>Shotgun whole genome sequences of three halophilic bacterial isolates.</title>
        <authorList>
            <person name="Pozzo T."/>
            <person name="Higdon S.M."/>
            <person name="Quillaguaman J."/>
        </authorList>
    </citation>
    <scope>NUCLEOTIDE SEQUENCE [LARGE SCALE GENOMIC DNA]</scope>
    <source>
        <strain evidence="8 10">LC1</strain>
    </source>
</reference>
<sequence length="235" mass="26105">MLAIEKLNQFYGESHTLWDLDLDVPTGQCTCVMGRNGVGKTTLLKAVMGEVAVKSGKLRYTTETGEIELTKKAVEERSRLGIGYVPQGRQIFPLLTVEDNLRTGLAARSDGLKKIPERVYELFPVLKEMKNRRGGDLSGGQQQQLAIGRALVIEPKMLILDEPGEGIQPNIVAQIGQVIRQLINEDGLTVLLVEQKLPFARKYADRFVIMDRGRPVAKGEISELSNELIKQHLTV</sequence>
<gene>
    <name evidence="8" type="primary">urtE</name>
    <name evidence="8" type="ORF">CE457_09265</name>
    <name evidence="7" type="ORF">KUC_1439</name>
</gene>
<organism evidence="7 9">
    <name type="scientific">Vreelandella boliviensis LC1</name>
    <dbReference type="NCBI Taxonomy" id="1072583"/>
    <lineage>
        <taxon>Bacteria</taxon>
        <taxon>Pseudomonadati</taxon>
        <taxon>Pseudomonadota</taxon>
        <taxon>Gammaproteobacteria</taxon>
        <taxon>Oceanospirillales</taxon>
        <taxon>Halomonadaceae</taxon>
        <taxon>Vreelandella</taxon>
    </lineage>
</organism>
<evidence type="ECO:0000256" key="5">
    <source>
        <dbReference type="ARBA" id="ARBA00022970"/>
    </source>
</evidence>
<dbReference type="Proteomes" id="UP000005756">
    <property type="component" value="Unassembled WGS sequence"/>
</dbReference>
<dbReference type="PANTHER" id="PTHR43820">
    <property type="entry name" value="HIGH-AFFINITY BRANCHED-CHAIN AMINO ACID TRANSPORT ATP-BINDING PROTEIN LIVF"/>
    <property type="match status" value="1"/>
</dbReference>
<keyword evidence="5" id="KW-0029">Amino-acid transport</keyword>
<proteinExistence type="inferred from homology"/>
<dbReference type="GO" id="GO:0015807">
    <property type="term" value="P:L-amino acid transport"/>
    <property type="evidence" value="ECO:0007669"/>
    <property type="project" value="TreeGrafter"/>
</dbReference>
<dbReference type="EMBL" id="NPEY01000006">
    <property type="protein sequence ID" value="OZT74171.1"/>
    <property type="molecule type" value="Genomic_DNA"/>
</dbReference>
<keyword evidence="4 7" id="KW-0067">ATP-binding</keyword>
<dbReference type="PANTHER" id="PTHR43820:SF5">
    <property type="entry name" value="HIGH-AFFINITY BRANCHED-CHAIN AMINO ACID TRANSPORT ATP-BINDING PROTEIN"/>
    <property type="match status" value="1"/>
</dbReference>
<evidence type="ECO:0000256" key="1">
    <source>
        <dbReference type="ARBA" id="ARBA00005417"/>
    </source>
</evidence>
<protein>
    <submittedName>
        <fullName evidence="8">ABC transporter ATP-binding protein</fullName>
    </submittedName>
    <submittedName>
        <fullName evidence="7">High-affinity branched-chain amino acid transport ATP-binding protein LivF</fullName>
    </submittedName>
</protein>
<dbReference type="Gene3D" id="3.40.50.300">
    <property type="entry name" value="P-loop containing nucleotide triphosphate hydrolases"/>
    <property type="match status" value="1"/>
</dbReference>
<dbReference type="Pfam" id="PF00005">
    <property type="entry name" value="ABC_tran"/>
    <property type="match status" value="1"/>
</dbReference>
<keyword evidence="10" id="KW-1185">Reference proteome</keyword>
<reference evidence="7 9" key="1">
    <citation type="submission" date="2011-10" db="EMBL/GenBank/DDBJ databases">
        <authorList>
            <person name="Quillaguamn J."/>
            <person name="Guzmn D."/>
            <person name="Balderrama-Subieta A."/>
            <person name="Cardona-Ortuo C."/>
            <person name="Guevara-Martnez M."/>
            <person name="Callisaya-Quispe N."/>
        </authorList>
    </citation>
    <scope>NUCLEOTIDE SEQUENCE [LARGE SCALE GENOMIC DNA]</scope>
    <source>
        <strain evidence="7 9">LC1</strain>
    </source>
</reference>
<dbReference type="SUPFAM" id="SSF52540">
    <property type="entry name" value="P-loop containing nucleoside triphosphate hydrolases"/>
    <property type="match status" value="1"/>
</dbReference>
<dbReference type="NCBIfam" id="TIGR03410">
    <property type="entry name" value="urea_trans_UrtE"/>
    <property type="match status" value="1"/>
</dbReference>
<dbReference type="InterPro" id="IPR052156">
    <property type="entry name" value="BCAA_Transport_ATP-bd_LivF"/>
</dbReference>
<dbReference type="SMART" id="SM00382">
    <property type="entry name" value="AAA"/>
    <property type="match status" value="1"/>
</dbReference>
<evidence type="ECO:0000259" key="6">
    <source>
        <dbReference type="PROSITE" id="PS50893"/>
    </source>
</evidence>
<dbReference type="CDD" id="cd03224">
    <property type="entry name" value="ABC_TM1139_LivF_branched"/>
    <property type="match status" value="1"/>
</dbReference>
<evidence type="ECO:0000313" key="9">
    <source>
        <dbReference type="Proteomes" id="UP000005756"/>
    </source>
</evidence>
<comment type="similarity">
    <text evidence="1">Belongs to the ABC transporter superfamily.</text>
</comment>
<dbReference type="OrthoDB" id="9776369at2"/>
<dbReference type="AlphaFoldDB" id="A0A265DXX1"/>
<accession>A0A265DXX1</accession>
<dbReference type="PROSITE" id="PS50893">
    <property type="entry name" value="ABC_TRANSPORTER_2"/>
    <property type="match status" value="1"/>
</dbReference>
<name>A0A265DXX1_9GAMM</name>
<dbReference type="RefSeq" id="WP_007112417.1">
    <property type="nucleotide sequence ID" value="NZ_JH393257.1"/>
</dbReference>
<feature type="domain" description="ABC transporter" evidence="6">
    <location>
        <begin position="2"/>
        <end position="235"/>
    </location>
</feature>
<evidence type="ECO:0000313" key="7">
    <source>
        <dbReference type="EMBL" id="EHJ94481.1"/>
    </source>
</evidence>
<evidence type="ECO:0000256" key="2">
    <source>
        <dbReference type="ARBA" id="ARBA00022448"/>
    </source>
</evidence>
<dbReference type="GO" id="GO:0005524">
    <property type="term" value="F:ATP binding"/>
    <property type="evidence" value="ECO:0007669"/>
    <property type="project" value="UniProtKB-KW"/>
</dbReference>
<evidence type="ECO:0000313" key="8">
    <source>
        <dbReference type="EMBL" id="OZT74171.1"/>
    </source>
</evidence>
<dbReference type="EMBL" id="JH393257">
    <property type="protein sequence ID" value="EHJ94481.1"/>
    <property type="molecule type" value="Genomic_DNA"/>
</dbReference>
<keyword evidence="3" id="KW-0547">Nucleotide-binding</keyword>
<evidence type="ECO:0000256" key="3">
    <source>
        <dbReference type="ARBA" id="ARBA00022741"/>
    </source>
</evidence>
<evidence type="ECO:0000256" key="4">
    <source>
        <dbReference type="ARBA" id="ARBA00022840"/>
    </source>
</evidence>
<dbReference type="STRING" id="1072583.KUC_1439"/>
<evidence type="ECO:0000313" key="10">
    <source>
        <dbReference type="Proteomes" id="UP000216538"/>
    </source>
</evidence>
<dbReference type="InterPro" id="IPR003593">
    <property type="entry name" value="AAA+_ATPase"/>
</dbReference>
<keyword evidence="2" id="KW-0813">Transport</keyword>